<gene>
    <name evidence="1" type="ORF">NC998_28725</name>
</gene>
<organism evidence="1 2">
    <name type="scientific">Trichocoleus desertorum GB2-A4</name>
    <dbReference type="NCBI Taxonomy" id="2933944"/>
    <lineage>
        <taxon>Bacteria</taxon>
        <taxon>Bacillati</taxon>
        <taxon>Cyanobacteriota</taxon>
        <taxon>Cyanophyceae</taxon>
        <taxon>Leptolyngbyales</taxon>
        <taxon>Trichocoleusaceae</taxon>
        <taxon>Trichocoleus</taxon>
    </lineage>
</organism>
<comment type="caution">
    <text evidence="1">The sequence shown here is derived from an EMBL/GenBank/DDBJ whole genome shotgun (WGS) entry which is preliminary data.</text>
</comment>
<protein>
    <submittedName>
        <fullName evidence="1">Uncharacterized protein</fullName>
    </submittedName>
</protein>
<dbReference type="EMBL" id="JAMPKM010000060">
    <property type="protein sequence ID" value="MEP0821036.1"/>
    <property type="molecule type" value="Genomic_DNA"/>
</dbReference>
<accession>A0ABV0JH06</accession>
<feature type="non-terminal residue" evidence="1">
    <location>
        <position position="1"/>
    </location>
</feature>
<reference evidence="1 2" key="1">
    <citation type="submission" date="2022-04" db="EMBL/GenBank/DDBJ databases">
        <title>Positive selection, recombination, and allopatry shape intraspecific diversity of widespread and dominant cyanobacteria.</title>
        <authorList>
            <person name="Wei J."/>
            <person name="Shu W."/>
            <person name="Hu C."/>
        </authorList>
    </citation>
    <scope>NUCLEOTIDE SEQUENCE [LARGE SCALE GENOMIC DNA]</scope>
    <source>
        <strain evidence="1 2">GB2-A4</strain>
    </source>
</reference>
<proteinExistence type="predicted"/>
<dbReference type="Proteomes" id="UP001464891">
    <property type="component" value="Unassembled WGS sequence"/>
</dbReference>
<evidence type="ECO:0000313" key="2">
    <source>
        <dbReference type="Proteomes" id="UP001464891"/>
    </source>
</evidence>
<name>A0ABV0JH06_9CYAN</name>
<sequence length="76" mass="8458">RLPEQQNHLSSQAWDALGLLDCTTQASVCSDGSCVSPEGFQMGKTAKSLFAQKWEEGWKKPLPQWQAELNIQPVRA</sequence>
<keyword evidence="2" id="KW-1185">Reference proteome</keyword>
<evidence type="ECO:0000313" key="1">
    <source>
        <dbReference type="EMBL" id="MEP0821036.1"/>
    </source>
</evidence>